<name>A0AA35LNC7_9SAUR</name>
<evidence type="ECO:0000256" key="1">
    <source>
        <dbReference type="SAM" id="MobiDB-lite"/>
    </source>
</evidence>
<feature type="compositionally biased region" description="Polar residues" evidence="1">
    <location>
        <begin position="162"/>
        <end position="178"/>
    </location>
</feature>
<reference evidence="2" key="1">
    <citation type="submission" date="2022-12" db="EMBL/GenBank/DDBJ databases">
        <authorList>
            <person name="Alioto T."/>
            <person name="Alioto T."/>
            <person name="Gomez Garrido J."/>
        </authorList>
    </citation>
    <scope>NUCLEOTIDE SEQUENCE</scope>
</reference>
<keyword evidence="3" id="KW-1185">Reference proteome</keyword>
<proteinExistence type="predicted"/>
<evidence type="ECO:0000313" key="2">
    <source>
        <dbReference type="EMBL" id="CAI5799429.1"/>
    </source>
</evidence>
<dbReference type="EMBL" id="OX395145">
    <property type="protein sequence ID" value="CAI5799429.1"/>
    <property type="molecule type" value="Genomic_DNA"/>
</dbReference>
<dbReference type="AlphaFoldDB" id="A0AA35LNC7"/>
<protein>
    <submittedName>
        <fullName evidence="2">Uncharacterized protein</fullName>
    </submittedName>
</protein>
<evidence type="ECO:0000313" key="3">
    <source>
        <dbReference type="Proteomes" id="UP001178461"/>
    </source>
</evidence>
<feature type="compositionally biased region" description="Basic and acidic residues" evidence="1">
    <location>
        <begin position="74"/>
        <end position="84"/>
    </location>
</feature>
<organism evidence="2 3">
    <name type="scientific">Podarcis lilfordi</name>
    <name type="common">Lilford's wall lizard</name>
    <dbReference type="NCBI Taxonomy" id="74358"/>
    <lineage>
        <taxon>Eukaryota</taxon>
        <taxon>Metazoa</taxon>
        <taxon>Chordata</taxon>
        <taxon>Craniata</taxon>
        <taxon>Vertebrata</taxon>
        <taxon>Euteleostomi</taxon>
        <taxon>Lepidosauria</taxon>
        <taxon>Squamata</taxon>
        <taxon>Bifurcata</taxon>
        <taxon>Unidentata</taxon>
        <taxon>Episquamata</taxon>
        <taxon>Laterata</taxon>
        <taxon>Lacertibaenia</taxon>
        <taxon>Lacertidae</taxon>
        <taxon>Podarcis</taxon>
    </lineage>
</organism>
<gene>
    <name evidence="2" type="ORF">PODLI_1B030588</name>
</gene>
<accession>A0AA35LNC7</accession>
<feature type="region of interest" description="Disordered" evidence="1">
    <location>
        <begin position="150"/>
        <end position="181"/>
    </location>
</feature>
<dbReference type="Proteomes" id="UP001178461">
    <property type="component" value="Chromosome W"/>
</dbReference>
<feature type="region of interest" description="Disordered" evidence="1">
    <location>
        <begin position="74"/>
        <end position="135"/>
    </location>
</feature>
<sequence length="221" mass="24015">MNPGPSHVPLMQTLKGPPDLVGIGGVVSVNHLSPINGHDQMSNSSLVSSQLCSCSSYNSVCCPCRGLYRYCGRESKHTSRREHPSVPTRGLGTGKDLPEGDDTGARRTNRPDQIGARIEPNSPDQIGARIGPYRPDQIGARIGPYRPDLLQHQHRPIGPLKSSLQRTTGSNPRSASNSVRHRFTPFDSLPFDSFAFDSSPFDSSPFDSLPFDSLPFDSSAF</sequence>